<proteinExistence type="predicted"/>
<evidence type="ECO:0000256" key="1">
    <source>
        <dbReference type="SAM" id="Phobius"/>
    </source>
</evidence>
<organism evidence="2 3">
    <name type="scientific">Streptococcus henryi</name>
    <dbReference type="NCBI Taxonomy" id="439219"/>
    <lineage>
        <taxon>Bacteria</taxon>
        <taxon>Bacillati</taxon>
        <taxon>Bacillota</taxon>
        <taxon>Bacilli</taxon>
        <taxon>Lactobacillales</taxon>
        <taxon>Streptococcaceae</taxon>
        <taxon>Streptococcus</taxon>
    </lineage>
</organism>
<feature type="transmembrane region" description="Helical" evidence="1">
    <location>
        <begin position="9"/>
        <end position="28"/>
    </location>
</feature>
<keyword evidence="1" id="KW-0812">Transmembrane</keyword>
<name>A0A1G6BT17_9STRE</name>
<reference evidence="2 3" key="1">
    <citation type="submission" date="2016-10" db="EMBL/GenBank/DDBJ databases">
        <authorList>
            <person name="de Groot N.N."/>
        </authorList>
    </citation>
    <scope>NUCLEOTIDE SEQUENCE [LARGE SCALE GENOMIC DNA]</scope>
    <source>
        <strain evidence="2 3">A-4</strain>
    </source>
</reference>
<evidence type="ECO:0000313" key="2">
    <source>
        <dbReference type="EMBL" id="SDB23771.1"/>
    </source>
</evidence>
<gene>
    <name evidence="2" type="ORF">SAMN02910293_01196</name>
</gene>
<protein>
    <submittedName>
        <fullName evidence="2">Uncharacterized protein</fullName>
    </submittedName>
</protein>
<keyword evidence="1" id="KW-0472">Membrane</keyword>
<dbReference type="Proteomes" id="UP000182508">
    <property type="component" value="Unassembled WGS sequence"/>
</dbReference>
<dbReference type="EMBL" id="FMXP01000014">
    <property type="protein sequence ID" value="SDB23771.1"/>
    <property type="molecule type" value="Genomic_DNA"/>
</dbReference>
<dbReference type="AlphaFoldDB" id="A0A1G6BT17"/>
<keyword evidence="3" id="KW-1185">Reference proteome</keyword>
<feature type="transmembrane region" description="Helical" evidence="1">
    <location>
        <begin position="34"/>
        <end position="51"/>
    </location>
</feature>
<dbReference type="RefSeq" id="WP_018164079.1">
    <property type="nucleotide sequence ID" value="NZ_FMXP01000014.1"/>
</dbReference>
<sequence>MKKNILIDTFIYSGLSCGLMYFIGKALTHKELDYPLSMIMVLGILVGLLHLSENIN</sequence>
<evidence type="ECO:0000313" key="3">
    <source>
        <dbReference type="Proteomes" id="UP000182508"/>
    </source>
</evidence>
<keyword evidence="1" id="KW-1133">Transmembrane helix</keyword>
<accession>A0A1G6BT17</accession>
<dbReference type="STRING" id="439219.SAMN02910293_01196"/>